<organism evidence="1 2">
    <name type="scientific">Streptomyces boluensis</name>
    <dbReference type="NCBI Taxonomy" id="1775135"/>
    <lineage>
        <taxon>Bacteria</taxon>
        <taxon>Bacillati</taxon>
        <taxon>Actinomycetota</taxon>
        <taxon>Actinomycetes</taxon>
        <taxon>Kitasatosporales</taxon>
        <taxon>Streptomycetaceae</taxon>
        <taxon>Streptomyces</taxon>
    </lineage>
</organism>
<accession>A0A964XIU7</accession>
<dbReference type="Proteomes" id="UP000598297">
    <property type="component" value="Unassembled WGS sequence"/>
</dbReference>
<name>A0A964XIU7_9ACTN</name>
<sequence length="137" mass="14912">MRKGTKAAAWLSGGAALALFAGAGGLGMIQDLIVPDKKACELAWTADGLLHKASHPDDEATVYYAHASEMRAAAKVTDDRPLRAALLTDADISARFARALSEDRLTDRPKDDPDKAIKSRRIWQKHCSDYYVTRAVT</sequence>
<gene>
    <name evidence="1" type="ORF">GUY60_04100</name>
</gene>
<evidence type="ECO:0000313" key="1">
    <source>
        <dbReference type="EMBL" id="NBE50619.1"/>
    </source>
</evidence>
<reference evidence="1" key="1">
    <citation type="submission" date="2020-01" db="EMBL/GenBank/DDBJ databases">
        <title>Whole-genome analyses of novel actinobacteria.</title>
        <authorList>
            <person name="Sahin N."/>
        </authorList>
    </citation>
    <scope>NUCLEOTIDE SEQUENCE</scope>
    <source>
        <strain evidence="1">YC537</strain>
    </source>
</reference>
<dbReference type="AlphaFoldDB" id="A0A964XIU7"/>
<keyword evidence="2" id="KW-1185">Reference proteome</keyword>
<evidence type="ECO:0000313" key="2">
    <source>
        <dbReference type="Proteomes" id="UP000598297"/>
    </source>
</evidence>
<protein>
    <submittedName>
        <fullName evidence="1">Uncharacterized protein</fullName>
    </submittedName>
</protein>
<dbReference type="EMBL" id="JAAAHS010000016">
    <property type="protein sequence ID" value="NBE50619.1"/>
    <property type="molecule type" value="Genomic_DNA"/>
</dbReference>
<dbReference type="RefSeq" id="WP_161693814.1">
    <property type="nucleotide sequence ID" value="NZ_JAAAHS010000016.1"/>
</dbReference>
<comment type="caution">
    <text evidence="1">The sequence shown here is derived from an EMBL/GenBank/DDBJ whole genome shotgun (WGS) entry which is preliminary data.</text>
</comment>
<proteinExistence type="predicted"/>